<keyword evidence="2" id="KW-0472">Membrane</keyword>
<feature type="region of interest" description="Disordered" evidence="1">
    <location>
        <begin position="46"/>
        <end position="65"/>
    </location>
</feature>
<sequence length="130" mass="13802">MSTNVELGSSVRGRCPAMDSPTSTTAELGSCSIRRRRMAAAMDLAENKNAQISSRSPTPSKCSNPLSCRSEASWRSVRPRFFFFGLLSLSAVGLLAAGRTAGKPLTHSSFIEGWNTADLNLGGSVNNTGF</sequence>
<proteinExistence type="predicted"/>
<evidence type="ECO:0000256" key="2">
    <source>
        <dbReference type="SAM" id="Phobius"/>
    </source>
</evidence>
<keyword evidence="2" id="KW-1133">Transmembrane helix</keyword>
<keyword evidence="2" id="KW-0812">Transmembrane</keyword>
<gene>
    <name evidence="3" type="ORF">LGLO00237_LOCUS14</name>
</gene>
<feature type="region of interest" description="Disordered" evidence="1">
    <location>
        <begin position="1"/>
        <end position="29"/>
    </location>
</feature>
<reference evidence="3" key="1">
    <citation type="submission" date="2021-01" db="EMBL/GenBank/DDBJ databases">
        <authorList>
            <person name="Corre E."/>
            <person name="Pelletier E."/>
            <person name="Niang G."/>
            <person name="Scheremetjew M."/>
            <person name="Finn R."/>
            <person name="Kale V."/>
            <person name="Holt S."/>
            <person name="Cochrane G."/>
            <person name="Meng A."/>
            <person name="Brown T."/>
            <person name="Cohen L."/>
        </authorList>
    </citation>
    <scope>NUCLEOTIDE SEQUENCE</scope>
    <source>
        <strain evidence="3">CCCM811</strain>
    </source>
</reference>
<organism evidence="3">
    <name type="scientific">Lotharella globosa</name>
    <dbReference type="NCBI Taxonomy" id="91324"/>
    <lineage>
        <taxon>Eukaryota</taxon>
        <taxon>Sar</taxon>
        <taxon>Rhizaria</taxon>
        <taxon>Cercozoa</taxon>
        <taxon>Chlorarachniophyceae</taxon>
        <taxon>Lotharella</taxon>
    </lineage>
</organism>
<feature type="compositionally biased region" description="Polar residues" evidence="1">
    <location>
        <begin position="48"/>
        <end position="65"/>
    </location>
</feature>
<evidence type="ECO:0000313" key="3">
    <source>
        <dbReference type="EMBL" id="CAE0643032.1"/>
    </source>
</evidence>
<evidence type="ECO:0000256" key="1">
    <source>
        <dbReference type="SAM" id="MobiDB-lite"/>
    </source>
</evidence>
<feature type="transmembrane region" description="Helical" evidence="2">
    <location>
        <begin position="81"/>
        <end position="98"/>
    </location>
</feature>
<dbReference type="EMBL" id="HBIV01000022">
    <property type="protein sequence ID" value="CAE0643032.1"/>
    <property type="molecule type" value="Transcribed_RNA"/>
</dbReference>
<accession>A0A7S3Y735</accession>
<name>A0A7S3Y735_9EUKA</name>
<protein>
    <submittedName>
        <fullName evidence="3">Uncharacterized protein</fullName>
    </submittedName>
</protein>
<dbReference type="AlphaFoldDB" id="A0A7S3Y735"/>